<name>A0A4Q9Q204_9APHY</name>
<proteinExistence type="predicted"/>
<feature type="region of interest" description="Disordered" evidence="1">
    <location>
        <begin position="741"/>
        <end position="772"/>
    </location>
</feature>
<feature type="compositionally biased region" description="Acidic residues" evidence="1">
    <location>
        <begin position="1222"/>
        <end position="1234"/>
    </location>
</feature>
<dbReference type="AlphaFoldDB" id="A0A4Q9Q204"/>
<feature type="compositionally biased region" description="Pro residues" evidence="1">
    <location>
        <begin position="102"/>
        <end position="118"/>
    </location>
</feature>
<evidence type="ECO:0000313" key="2">
    <source>
        <dbReference type="EMBL" id="TBU60604.1"/>
    </source>
</evidence>
<sequence>MCALLTAYIQAEREASIPVFVDPAPEGHRQRRIPAKLAEMLPTSLRGLPNFRLKPGVTAPMARRSGLVPHAAPPASLSVASSRPRATVEDAPEDGMEGVEPPTRPPSPPPALPPPIDTPPNRFGVFRQYRATPRSDPESGLSLEAFADAGTHLRAPPAPGERDALRPFGPTVRSWLSGARDVAANSFAPFLNWSTFKLMEWQYSGSITKSGAELQRLVDDVILDDRFNKEDLLGFNVDREQRRLDDFQATSGAFSAKDGWREESVLLHLPKPGLQQEDEEHTPAFLVDKIWVRSFLEVVKAGFRDISARQYHWFPHGLFRTRATPGNPTAKPERLFTDVYNSDAMIREHEEIQKCPRNPDDPPDVEYVVSGIMVYSDSTHLTNFGTASLWPIYAFFANLSKHLRFKPSMFAAHHLAYVPSLPASLLRFYEDTYGAPASAAVIRLLKYDLMTKVWLLLLDAEFMHAFEHGVIVVCGDGVTRRIFPRIFMYLADYPEKCLLACLKTLARCACPDCSMDKCSFWKMGMKKDKADRVKHAREDTGVLQDLIARVRRWIYEDGTTPDSDHIKKTKLGFFSMAPVRSAFSQRFAAFGRNVYQLFVPDLMHEFELGVWKGTFTHLVRILIAAGHDGVQKLDERYSMISTFGRATIRRFSDNVSGMKKMAARDFEQNLKCAIPCFENLLPEPYNSRILDMLFELARWHALAKLQLHSESTIAALDASTSTLGQAMRAFLRHVCRQYSTQELPKETQSRQRRKAMSGQNARSATTVSPKQKAFTVLNTPKYHRLGDYARSISETGTMDNKSTQAFYRRTNKNQAFGGQIAREVRRAEIIHKIQQSQGDGAKPRNKTRKPKRASAARGKRLHVHFEQAEPLPPTQPNRHYHISDEKRFPVRLDDFLYDNEGDPACENFVWELKAHLHRRLPGGETLPPDYMPTVDDIFSVRIENDKLYQHKVFRLNYTTYDMQRDQDSINPRTHPDIMMLAPEGAPHPYLYARVIGIFHVEAYRAGESLDGADDTDMELIHVLWVRWFDLDPRAPGGFKARRLPRLKWAALDDGAFGFVSPDQVLRAAHLMPAFAHGQSDAALPGYSVARHEDDEDTDWKFHYVGIFVDRDMFMRYYGDAVGHQRGDSGKPGPAPVPAPEPITPLVGDGYDDEVDEEPQDATTDSGKPLGNDQEWPLGPDGEEGEAEEPLDDGENEDEEDGPDDDDRVESDDSGDDAALGPEDGEAGMDEDEDELARLGFAAM</sequence>
<feature type="compositionally biased region" description="Acidic residues" evidence="1">
    <location>
        <begin position="1149"/>
        <end position="1159"/>
    </location>
</feature>
<feature type="compositionally biased region" description="Acidic residues" evidence="1">
    <location>
        <begin position="1180"/>
        <end position="1215"/>
    </location>
</feature>
<dbReference type="EMBL" id="ML145104">
    <property type="protein sequence ID" value="TBU60604.1"/>
    <property type="molecule type" value="Genomic_DNA"/>
</dbReference>
<feature type="compositionally biased region" description="Basic residues" evidence="1">
    <location>
        <begin position="843"/>
        <end position="859"/>
    </location>
</feature>
<dbReference type="InterPro" id="IPR041078">
    <property type="entry name" value="Plavaka"/>
</dbReference>
<gene>
    <name evidence="2" type="ORF">BD310DRAFT_1037839</name>
</gene>
<dbReference type="Proteomes" id="UP000292082">
    <property type="component" value="Unassembled WGS sequence"/>
</dbReference>
<keyword evidence="3" id="KW-1185">Reference proteome</keyword>
<organism evidence="2 3">
    <name type="scientific">Dichomitus squalens</name>
    <dbReference type="NCBI Taxonomy" id="114155"/>
    <lineage>
        <taxon>Eukaryota</taxon>
        <taxon>Fungi</taxon>
        <taxon>Dikarya</taxon>
        <taxon>Basidiomycota</taxon>
        <taxon>Agaricomycotina</taxon>
        <taxon>Agaricomycetes</taxon>
        <taxon>Polyporales</taxon>
        <taxon>Polyporaceae</taxon>
        <taxon>Dichomitus</taxon>
    </lineage>
</organism>
<feature type="region of interest" description="Disordered" evidence="1">
    <location>
        <begin position="1124"/>
        <end position="1243"/>
    </location>
</feature>
<feature type="compositionally biased region" description="Low complexity" evidence="1">
    <location>
        <begin position="69"/>
        <end position="85"/>
    </location>
</feature>
<protein>
    <submittedName>
        <fullName evidence="2">Uncharacterized protein</fullName>
    </submittedName>
</protein>
<accession>A0A4Q9Q204</accession>
<evidence type="ECO:0000313" key="3">
    <source>
        <dbReference type="Proteomes" id="UP000292082"/>
    </source>
</evidence>
<feature type="region of interest" description="Disordered" evidence="1">
    <location>
        <begin position="69"/>
        <end position="122"/>
    </location>
</feature>
<feature type="region of interest" description="Disordered" evidence="1">
    <location>
        <begin position="832"/>
        <end position="859"/>
    </location>
</feature>
<dbReference type="STRING" id="114155.A0A4Q9Q204"/>
<reference evidence="2 3" key="1">
    <citation type="submission" date="2019-01" db="EMBL/GenBank/DDBJ databases">
        <title>Draft genome sequences of three monokaryotic isolates of the white-rot basidiomycete fungus Dichomitus squalens.</title>
        <authorList>
            <consortium name="DOE Joint Genome Institute"/>
            <person name="Lopez S.C."/>
            <person name="Andreopoulos B."/>
            <person name="Pangilinan J."/>
            <person name="Lipzen A."/>
            <person name="Riley R."/>
            <person name="Ahrendt S."/>
            <person name="Ng V."/>
            <person name="Barry K."/>
            <person name="Daum C."/>
            <person name="Grigoriev I.V."/>
            <person name="Hilden K.S."/>
            <person name="Makela M.R."/>
            <person name="de Vries R.P."/>
        </authorList>
    </citation>
    <scope>NUCLEOTIDE SEQUENCE [LARGE SCALE GENOMIC DNA]</scope>
    <source>
        <strain evidence="2 3">CBS 464.89</strain>
    </source>
</reference>
<feature type="compositionally biased region" description="Pro residues" evidence="1">
    <location>
        <begin position="1132"/>
        <end position="1142"/>
    </location>
</feature>
<dbReference type="Pfam" id="PF18759">
    <property type="entry name" value="Plavaka"/>
    <property type="match status" value="1"/>
</dbReference>
<feature type="compositionally biased region" description="Polar residues" evidence="1">
    <location>
        <begin position="757"/>
        <end position="769"/>
    </location>
</feature>
<evidence type="ECO:0000256" key="1">
    <source>
        <dbReference type="SAM" id="MobiDB-lite"/>
    </source>
</evidence>